<keyword evidence="2" id="KW-1185">Reference proteome</keyword>
<accession>A0AAV3ZL47</accession>
<sequence>MTTIFTDWYRSDAEQVFRAMAKHTLLESRLVWRYCVSTVRGKNRNGFACFVRMPGNGKCLLHRMGFQAPEQNHLAARQNRHECDINYVAGVSPVNHAVDGRPGFSACLQSDIATTSPAYRAMLSMPHSYFQ</sequence>
<organism evidence="1 2">
    <name type="scientific">Plakobranchus ocellatus</name>
    <dbReference type="NCBI Taxonomy" id="259542"/>
    <lineage>
        <taxon>Eukaryota</taxon>
        <taxon>Metazoa</taxon>
        <taxon>Spiralia</taxon>
        <taxon>Lophotrochozoa</taxon>
        <taxon>Mollusca</taxon>
        <taxon>Gastropoda</taxon>
        <taxon>Heterobranchia</taxon>
        <taxon>Euthyneura</taxon>
        <taxon>Panpulmonata</taxon>
        <taxon>Sacoglossa</taxon>
        <taxon>Placobranchoidea</taxon>
        <taxon>Plakobranchidae</taxon>
        <taxon>Plakobranchus</taxon>
    </lineage>
</organism>
<dbReference type="AlphaFoldDB" id="A0AAV3ZL47"/>
<evidence type="ECO:0000313" key="2">
    <source>
        <dbReference type="Proteomes" id="UP000735302"/>
    </source>
</evidence>
<dbReference type="Proteomes" id="UP000735302">
    <property type="component" value="Unassembled WGS sequence"/>
</dbReference>
<gene>
    <name evidence="1" type="ORF">PoB_002315100</name>
</gene>
<proteinExistence type="predicted"/>
<evidence type="ECO:0000313" key="1">
    <source>
        <dbReference type="EMBL" id="GFN96645.1"/>
    </source>
</evidence>
<comment type="caution">
    <text evidence="1">The sequence shown here is derived from an EMBL/GenBank/DDBJ whole genome shotgun (WGS) entry which is preliminary data.</text>
</comment>
<dbReference type="EMBL" id="BLXT01002699">
    <property type="protein sequence ID" value="GFN96645.1"/>
    <property type="molecule type" value="Genomic_DNA"/>
</dbReference>
<name>A0AAV3ZL47_9GAST</name>
<protein>
    <submittedName>
        <fullName evidence="1">Uncharacterized protein</fullName>
    </submittedName>
</protein>
<reference evidence="1 2" key="1">
    <citation type="journal article" date="2021" name="Elife">
        <title>Chloroplast acquisition without the gene transfer in kleptoplastic sea slugs, Plakobranchus ocellatus.</title>
        <authorList>
            <person name="Maeda T."/>
            <person name="Takahashi S."/>
            <person name="Yoshida T."/>
            <person name="Shimamura S."/>
            <person name="Takaki Y."/>
            <person name="Nagai Y."/>
            <person name="Toyoda A."/>
            <person name="Suzuki Y."/>
            <person name="Arimoto A."/>
            <person name="Ishii H."/>
            <person name="Satoh N."/>
            <person name="Nishiyama T."/>
            <person name="Hasebe M."/>
            <person name="Maruyama T."/>
            <person name="Minagawa J."/>
            <person name="Obokata J."/>
            <person name="Shigenobu S."/>
        </authorList>
    </citation>
    <scope>NUCLEOTIDE SEQUENCE [LARGE SCALE GENOMIC DNA]</scope>
</reference>